<name>A0A165ZJD5_DAUCS</name>
<accession>A0A165ZJD5</accession>
<dbReference type="Gramene" id="KZN00105">
    <property type="protein sequence ID" value="KZN00105"/>
    <property type="gene ID" value="DCAR_008859"/>
</dbReference>
<dbReference type="EMBL" id="LNRQ01000003">
    <property type="protein sequence ID" value="KZN00105.1"/>
    <property type="molecule type" value="Genomic_DNA"/>
</dbReference>
<protein>
    <submittedName>
        <fullName evidence="1">Uncharacterized protein</fullName>
    </submittedName>
</protein>
<dbReference type="AlphaFoldDB" id="A0A165ZJD5"/>
<evidence type="ECO:0000313" key="2">
    <source>
        <dbReference type="EMBL" id="WOG90768.1"/>
    </source>
</evidence>
<gene>
    <name evidence="1" type="ORF">DCAR_008859</name>
    <name evidence="2" type="ORF">DCAR_0310013</name>
</gene>
<keyword evidence="3" id="KW-1185">Reference proteome</keyword>
<evidence type="ECO:0000313" key="1">
    <source>
        <dbReference type="EMBL" id="KZN00105.1"/>
    </source>
</evidence>
<proteinExistence type="predicted"/>
<sequence length="79" mass="8520">MLIINHSSLNSSVCGVNPSTTTSIHDVAGRQKVIVARMLGNDARRHLSSVLTPDHHSGDKVIVHATEHELVVVEKTCAK</sequence>
<organism evidence="1">
    <name type="scientific">Daucus carota subsp. sativus</name>
    <name type="common">Carrot</name>
    <dbReference type="NCBI Taxonomy" id="79200"/>
    <lineage>
        <taxon>Eukaryota</taxon>
        <taxon>Viridiplantae</taxon>
        <taxon>Streptophyta</taxon>
        <taxon>Embryophyta</taxon>
        <taxon>Tracheophyta</taxon>
        <taxon>Spermatophyta</taxon>
        <taxon>Magnoliopsida</taxon>
        <taxon>eudicotyledons</taxon>
        <taxon>Gunneridae</taxon>
        <taxon>Pentapetalae</taxon>
        <taxon>asterids</taxon>
        <taxon>campanulids</taxon>
        <taxon>Apiales</taxon>
        <taxon>Apiaceae</taxon>
        <taxon>Apioideae</taxon>
        <taxon>Scandiceae</taxon>
        <taxon>Daucinae</taxon>
        <taxon>Daucus</taxon>
        <taxon>Daucus sect. Daucus</taxon>
    </lineage>
</organism>
<dbReference type="Proteomes" id="UP000077755">
    <property type="component" value="Chromosome 3"/>
</dbReference>
<dbReference type="EMBL" id="CP093345">
    <property type="protein sequence ID" value="WOG90768.1"/>
    <property type="molecule type" value="Genomic_DNA"/>
</dbReference>
<evidence type="ECO:0000313" key="3">
    <source>
        <dbReference type="Proteomes" id="UP000077755"/>
    </source>
</evidence>
<reference evidence="1" key="1">
    <citation type="journal article" date="2016" name="Nat. Genet.">
        <title>A high-quality carrot genome assembly provides new insights into carotenoid accumulation and asterid genome evolution.</title>
        <authorList>
            <person name="Iorizzo M."/>
            <person name="Ellison S."/>
            <person name="Senalik D."/>
            <person name="Zeng P."/>
            <person name="Satapoomin P."/>
            <person name="Huang J."/>
            <person name="Bowman M."/>
            <person name="Iovene M."/>
            <person name="Sanseverino W."/>
            <person name="Cavagnaro P."/>
            <person name="Yildiz M."/>
            <person name="Macko-Podgorni A."/>
            <person name="Moranska E."/>
            <person name="Grzebelus E."/>
            <person name="Grzebelus D."/>
            <person name="Ashrafi H."/>
            <person name="Zheng Z."/>
            <person name="Cheng S."/>
            <person name="Spooner D."/>
            <person name="Van Deynze A."/>
            <person name="Simon P."/>
        </authorList>
    </citation>
    <scope>NUCLEOTIDE SEQUENCE [LARGE SCALE GENOMIC DNA]</scope>
    <source>
        <tissue evidence="1">Leaf</tissue>
    </source>
</reference>
<reference evidence="2" key="2">
    <citation type="submission" date="2022-03" db="EMBL/GenBank/DDBJ databases">
        <title>Draft title - Genomic analysis of global carrot germplasm unveils the trajectory of domestication and the origin of high carotenoid orange carrot.</title>
        <authorList>
            <person name="Iorizzo M."/>
            <person name="Ellison S."/>
            <person name="Senalik D."/>
            <person name="Macko-Podgorni A."/>
            <person name="Grzebelus D."/>
            <person name="Bostan H."/>
            <person name="Rolling W."/>
            <person name="Curaba J."/>
            <person name="Simon P."/>
        </authorList>
    </citation>
    <scope>NUCLEOTIDE SEQUENCE</scope>
    <source>
        <tissue evidence="2">Leaf</tissue>
    </source>
</reference>